<dbReference type="PANTHER" id="PTHR24379:SF121">
    <property type="entry name" value="C2H2-TYPE DOMAIN-CONTAINING PROTEIN"/>
    <property type="match status" value="1"/>
</dbReference>
<sequence>LRVHSREKPFGCRYCCKCFPTKSSCTTHQRLHTGERPYMCQVCGQQFTASSNLINHNKRKHPPTFSHSTTSSTSPPPTSSPIHSPRGSTTTTCPLQSTHHHFKCMHCHRDFTNEHEWRLHLQHAHNPAQVASPPSTLRSNTLSYATPHLSASSPTKSSISSFHTLTHTTPHFPTLSHFTLNSSAPQTPLPSTRADVDITGTVTAMRHLSLLSATPNFTHTISTFKTITPTPTTNTNNSIHTTTFDTTLIDTKPIPQHQNHL</sequence>
<keyword evidence="4" id="KW-0862">Zinc</keyword>
<dbReference type="STRING" id="102285.A0A0R3U0J0"/>
<dbReference type="AlphaFoldDB" id="A0A0R3U0J0"/>
<feature type="region of interest" description="Disordered" evidence="6">
    <location>
        <begin position="55"/>
        <end position="92"/>
    </location>
</feature>
<evidence type="ECO:0000259" key="7">
    <source>
        <dbReference type="PROSITE" id="PS50157"/>
    </source>
</evidence>
<dbReference type="PROSITE" id="PS50157">
    <property type="entry name" value="ZINC_FINGER_C2H2_2"/>
    <property type="match status" value="3"/>
</dbReference>
<feature type="compositionally biased region" description="Low complexity" evidence="6">
    <location>
        <begin position="63"/>
        <end position="73"/>
    </location>
</feature>
<feature type="domain" description="C2H2-type" evidence="7">
    <location>
        <begin position="10"/>
        <end position="37"/>
    </location>
</feature>
<name>A0A0R3U0J0_RODNA</name>
<evidence type="ECO:0000256" key="2">
    <source>
        <dbReference type="ARBA" id="ARBA00022737"/>
    </source>
</evidence>
<evidence type="ECO:0000256" key="3">
    <source>
        <dbReference type="ARBA" id="ARBA00022771"/>
    </source>
</evidence>
<dbReference type="SMART" id="SM00355">
    <property type="entry name" value="ZnF_C2H2"/>
    <property type="match status" value="3"/>
</dbReference>
<dbReference type="PROSITE" id="PS00028">
    <property type="entry name" value="ZINC_FINGER_C2H2_1"/>
    <property type="match status" value="3"/>
</dbReference>
<evidence type="ECO:0000256" key="5">
    <source>
        <dbReference type="PROSITE-ProRule" id="PRU00042"/>
    </source>
</evidence>
<dbReference type="Gene3D" id="3.30.160.60">
    <property type="entry name" value="Classic Zinc Finger"/>
    <property type="match status" value="2"/>
</dbReference>
<evidence type="ECO:0000313" key="8">
    <source>
        <dbReference type="WBParaSite" id="HNAJ_0001363901-mRNA-1"/>
    </source>
</evidence>
<keyword evidence="3 5" id="KW-0863">Zinc-finger</keyword>
<evidence type="ECO:0000256" key="6">
    <source>
        <dbReference type="SAM" id="MobiDB-lite"/>
    </source>
</evidence>
<dbReference type="FunFam" id="3.30.160.60:FF:000176">
    <property type="entry name" value="zinc finger protein 70"/>
    <property type="match status" value="1"/>
</dbReference>
<dbReference type="GO" id="GO:0008270">
    <property type="term" value="F:zinc ion binding"/>
    <property type="evidence" value="ECO:0007669"/>
    <property type="project" value="UniProtKB-KW"/>
</dbReference>
<dbReference type="SUPFAM" id="SSF57667">
    <property type="entry name" value="beta-beta-alpha zinc fingers"/>
    <property type="match status" value="1"/>
</dbReference>
<evidence type="ECO:0000256" key="1">
    <source>
        <dbReference type="ARBA" id="ARBA00022723"/>
    </source>
</evidence>
<dbReference type="InterPro" id="IPR013087">
    <property type="entry name" value="Znf_C2H2_type"/>
</dbReference>
<feature type="domain" description="C2H2-type" evidence="7">
    <location>
        <begin position="102"/>
        <end position="130"/>
    </location>
</feature>
<keyword evidence="2" id="KW-0677">Repeat</keyword>
<accession>A0A0R3U0J0</accession>
<keyword evidence="1" id="KW-0479">Metal-binding</keyword>
<reference evidence="8" key="1">
    <citation type="submission" date="2017-02" db="UniProtKB">
        <authorList>
            <consortium name="WormBaseParasite"/>
        </authorList>
    </citation>
    <scope>IDENTIFICATION</scope>
</reference>
<proteinExistence type="predicted"/>
<feature type="domain" description="C2H2-type" evidence="7">
    <location>
        <begin position="38"/>
        <end position="61"/>
    </location>
</feature>
<dbReference type="PANTHER" id="PTHR24379">
    <property type="entry name" value="KRAB AND ZINC FINGER DOMAIN-CONTAINING"/>
    <property type="match status" value="1"/>
</dbReference>
<evidence type="ECO:0000256" key="4">
    <source>
        <dbReference type="ARBA" id="ARBA00022833"/>
    </source>
</evidence>
<dbReference type="WBParaSite" id="HNAJ_0001363901-mRNA-1">
    <property type="protein sequence ID" value="HNAJ_0001363901-mRNA-1"/>
    <property type="gene ID" value="HNAJ_0001363901"/>
</dbReference>
<dbReference type="InterPro" id="IPR036236">
    <property type="entry name" value="Znf_C2H2_sf"/>
</dbReference>
<protein>
    <submittedName>
        <fullName evidence="8">C2H2-type domain-containing protein</fullName>
    </submittedName>
</protein>
<organism evidence="8">
    <name type="scientific">Rodentolepis nana</name>
    <name type="common">Dwarf tapeworm</name>
    <name type="synonym">Hymenolepis nana</name>
    <dbReference type="NCBI Taxonomy" id="102285"/>
    <lineage>
        <taxon>Eukaryota</taxon>
        <taxon>Metazoa</taxon>
        <taxon>Spiralia</taxon>
        <taxon>Lophotrochozoa</taxon>
        <taxon>Platyhelminthes</taxon>
        <taxon>Cestoda</taxon>
        <taxon>Eucestoda</taxon>
        <taxon>Cyclophyllidea</taxon>
        <taxon>Hymenolepididae</taxon>
        <taxon>Rodentolepis</taxon>
    </lineage>
</organism>